<feature type="signal peptide" evidence="1">
    <location>
        <begin position="1"/>
        <end position="22"/>
    </location>
</feature>
<keyword evidence="1" id="KW-0732">Signal</keyword>
<proteinExistence type="predicted"/>
<dbReference type="AlphaFoldDB" id="A0AAP6JDR6"/>
<protein>
    <submittedName>
        <fullName evidence="2">Uncharacterized protein</fullName>
    </submittedName>
</protein>
<dbReference type="Proteomes" id="UP001302316">
    <property type="component" value="Unassembled WGS sequence"/>
</dbReference>
<keyword evidence="3" id="KW-1185">Reference proteome</keyword>
<dbReference type="EMBL" id="JAYGII010000001">
    <property type="protein sequence ID" value="MEA5444229.1"/>
    <property type="molecule type" value="Genomic_DNA"/>
</dbReference>
<gene>
    <name evidence="2" type="ORF">VCB98_00160</name>
</gene>
<accession>A0AAP6JDR6</accession>
<evidence type="ECO:0000313" key="2">
    <source>
        <dbReference type="EMBL" id="MEA5444229.1"/>
    </source>
</evidence>
<comment type="caution">
    <text evidence="2">The sequence shown here is derived from an EMBL/GenBank/DDBJ whole genome shotgun (WGS) entry which is preliminary data.</text>
</comment>
<sequence length="125" mass="13655">MRKMVLLCSLLFVLPLAAPAWAACSSGDFGVENFEIGIDQCRGRNCPRVIIKGDLINNCDAPAAARIEIEALAGNGNVVNSVDGWPARTSNLDPGDRVSFDFTGMMTFERNMVDFSVSIVEVREW</sequence>
<organism evidence="2 3">
    <name type="scientific">Natronospira elongata</name>
    <dbReference type="NCBI Taxonomy" id="3110268"/>
    <lineage>
        <taxon>Bacteria</taxon>
        <taxon>Pseudomonadati</taxon>
        <taxon>Pseudomonadota</taxon>
        <taxon>Gammaproteobacteria</taxon>
        <taxon>Natronospirales</taxon>
        <taxon>Natronospiraceae</taxon>
        <taxon>Natronospira</taxon>
    </lineage>
</organism>
<feature type="chain" id="PRO_5042852876" evidence="1">
    <location>
        <begin position="23"/>
        <end position="125"/>
    </location>
</feature>
<evidence type="ECO:0000256" key="1">
    <source>
        <dbReference type="SAM" id="SignalP"/>
    </source>
</evidence>
<name>A0AAP6JDR6_9GAMM</name>
<dbReference type="RefSeq" id="WP_346049222.1">
    <property type="nucleotide sequence ID" value="NZ_JAYGII010000001.1"/>
</dbReference>
<evidence type="ECO:0000313" key="3">
    <source>
        <dbReference type="Proteomes" id="UP001302316"/>
    </source>
</evidence>
<dbReference type="PROSITE" id="PS51257">
    <property type="entry name" value="PROKAR_LIPOPROTEIN"/>
    <property type="match status" value="1"/>
</dbReference>
<reference evidence="2 3" key="1">
    <citation type="submission" date="2023-12" db="EMBL/GenBank/DDBJ databases">
        <title>Whole-genome sequencing of halo(alkali)philic microorganisms from hypersaline lakes.</title>
        <authorList>
            <person name="Sorokin D.Y."/>
            <person name="Merkel A.Y."/>
            <person name="Messina E."/>
            <person name="Yakimov M."/>
        </authorList>
    </citation>
    <scope>NUCLEOTIDE SEQUENCE [LARGE SCALE GENOMIC DNA]</scope>
    <source>
        <strain evidence="2 3">AB-CW1</strain>
    </source>
</reference>